<dbReference type="InParanoid" id="D2VA78"/>
<keyword evidence="1" id="KW-1133">Transmembrane helix</keyword>
<gene>
    <name evidence="3" type="ORF">NAEGRDRAFT_47897</name>
</gene>
<accession>D2VA78</accession>
<keyword evidence="2" id="KW-0732">Signal</keyword>
<proteinExistence type="predicted"/>
<dbReference type="GeneID" id="8859499"/>
<sequence length="221" mass="24476">MNTSNNSLLLVVFALMIALQLLLISSSTVHCQSATPCYMEETFKFSHANNYSIAMECQVSSECNELKITFSTYGYGSSVFVLLDSQYSSFLENVKSNPQYLPPEFLHSFYYSDTSYKISKGDVIPKPRDEGYGTIRVLVKRNPTLPTTSVSSVYLEMLITPQKNNSKSIVIAVMVVGGLIGVLCCGACAIAFIVFVVKRRKVAMSNEQMTTPMVSDAYQQV</sequence>
<protein>
    <submittedName>
        <fullName evidence="3">Predicted protein</fullName>
    </submittedName>
</protein>
<organism evidence="4">
    <name type="scientific">Naegleria gruberi</name>
    <name type="common">Amoeba</name>
    <dbReference type="NCBI Taxonomy" id="5762"/>
    <lineage>
        <taxon>Eukaryota</taxon>
        <taxon>Discoba</taxon>
        <taxon>Heterolobosea</taxon>
        <taxon>Tetramitia</taxon>
        <taxon>Eutetramitia</taxon>
        <taxon>Vahlkampfiidae</taxon>
        <taxon>Naegleria</taxon>
    </lineage>
</organism>
<dbReference type="AlphaFoldDB" id="D2VA78"/>
<evidence type="ECO:0000256" key="2">
    <source>
        <dbReference type="SAM" id="SignalP"/>
    </source>
</evidence>
<dbReference type="Proteomes" id="UP000006671">
    <property type="component" value="Unassembled WGS sequence"/>
</dbReference>
<keyword evidence="1" id="KW-0812">Transmembrane</keyword>
<dbReference type="EMBL" id="GG738859">
    <property type="protein sequence ID" value="EFC46382.1"/>
    <property type="molecule type" value="Genomic_DNA"/>
</dbReference>
<evidence type="ECO:0000313" key="4">
    <source>
        <dbReference type="Proteomes" id="UP000006671"/>
    </source>
</evidence>
<keyword evidence="1" id="KW-0472">Membrane</keyword>
<dbReference type="KEGG" id="ngr:NAEGRDRAFT_47897"/>
<reference evidence="3 4" key="1">
    <citation type="journal article" date="2010" name="Cell">
        <title>The genome of Naegleria gruberi illuminates early eukaryotic versatility.</title>
        <authorList>
            <person name="Fritz-Laylin L.K."/>
            <person name="Prochnik S.E."/>
            <person name="Ginger M.L."/>
            <person name="Dacks J.B."/>
            <person name="Carpenter M.L."/>
            <person name="Field M.C."/>
            <person name="Kuo A."/>
            <person name="Paredez A."/>
            <person name="Chapman J."/>
            <person name="Pham J."/>
            <person name="Shu S."/>
            <person name="Neupane R."/>
            <person name="Cipriano M."/>
            <person name="Mancuso J."/>
            <person name="Tu H."/>
            <person name="Salamov A."/>
            <person name="Lindquist E."/>
            <person name="Shapiro H."/>
            <person name="Lucas S."/>
            <person name="Grigoriev I.V."/>
            <person name="Cande W.Z."/>
            <person name="Fulton C."/>
            <person name="Rokhsar D.S."/>
            <person name="Dawson S.C."/>
        </authorList>
    </citation>
    <scope>NUCLEOTIDE SEQUENCE [LARGE SCALE GENOMIC DNA]</scope>
    <source>
        <strain evidence="3 4">NEG-M</strain>
    </source>
</reference>
<feature type="transmembrane region" description="Helical" evidence="1">
    <location>
        <begin position="169"/>
        <end position="197"/>
    </location>
</feature>
<feature type="signal peptide" evidence="2">
    <location>
        <begin position="1"/>
        <end position="31"/>
    </location>
</feature>
<evidence type="ECO:0000313" key="3">
    <source>
        <dbReference type="EMBL" id="EFC46382.1"/>
    </source>
</evidence>
<feature type="chain" id="PRO_5003038405" evidence="2">
    <location>
        <begin position="32"/>
        <end position="221"/>
    </location>
</feature>
<dbReference type="CDD" id="cd12087">
    <property type="entry name" value="TM_EGFR-like"/>
    <property type="match status" value="1"/>
</dbReference>
<evidence type="ECO:0000256" key="1">
    <source>
        <dbReference type="SAM" id="Phobius"/>
    </source>
</evidence>
<dbReference type="RefSeq" id="XP_002679126.1">
    <property type="nucleotide sequence ID" value="XM_002679080.1"/>
</dbReference>
<dbReference type="VEuPathDB" id="AmoebaDB:NAEGRDRAFT_47897"/>
<name>D2VA78_NAEGR</name>
<keyword evidence="4" id="KW-1185">Reference proteome</keyword>